<dbReference type="InterPro" id="IPR000727">
    <property type="entry name" value="T_SNARE_dom"/>
</dbReference>
<dbReference type="GO" id="GO:0048278">
    <property type="term" value="P:vesicle docking"/>
    <property type="evidence" value="ECO:0007669"/>
    <property type="project" value="TreeGrafter"/>
</dbReference>
<dbReference type="Proteomes" id="UP001233172">
    <property type="component" value="Unassembled WGS sequence"/>
</dbReference>
<dbReference type="InterPro" id="IPR006012">
    <property type="entry name" value="Syntaxin/epimorphin_CS"/>
</dbReference>
<reference evidence="6" key="1">
    <citation type="journal article" date="2023" name="PLoS Negl. Trop. Dis.">
        <title>A genome sequence for Biomphalaria pfeifferi, the major vector snail for the human-infecting parasite Schistosoma mansoni.</title>
        <authorList>
            <person name="Bu L."/>
            <person name="Lu L."/>
            <person name="Laidemitt M.R."/>
            <person name="Zhang S.M."/>
            <person name="Mutuku M."/>
            <person name="Mkoji G."/>
            <person name="Steinauer M."/>
            <person name="Loker E.S."/>
        </authorList>
    </citation>
    <scope>NUCLEOTIDE SEQUENCE</scope>
    <source>
        <strain evidence="6">KasaAsao</strain>
    </source>
</reference>
<dbReference type="AlphaFoldDB" id="A0AAD8C825"/>
<feature type="domain" description="T-SNARE coiled-coil homology" evidence="5">
    <location>
        <begin position="171"/>
        <end position="233"/>
    </location>
</feature>
<protein>
    <submittedName>
        <fullName evidence="6">Syntaxin-7</fullName>
    </submittedName>
</protein>
<comment type="caution">
    <text evidence="6">The sequence shown here is derived from an EMBL/GenBank/DDBJ whole genome shotgun (WGS) entry which is preliminary data.</text>
</comment>
<reference evidence="6" key="2">
    <citation type="submission" date="2023-04" db="EMBL/GenBank/DDBJ databases">
        <authorList>
            <person name="Bu L."/>
            <person name="Lu L."/>
            <person name="Laidemitt M.R."/>
            <person name="Zhang S.M."/>
            <person name="Mutuku M."/>
            <person name="Mkoji G."/>
            <person name="Steinauer M."/>
            <person name="Loker E.S."/>
        </authorList>
    </citation>
    <scope>NUCLEOTIDE SEQUENCE</scope>
    <source>
        <strain evidence="6">KasaAsao</strain>
        <tissue evidence="6">Whole Snail</tissue>
    </source>
</reference>
<dbReference type="PANTHER" id="PTHR19957:SF38">
    <property type="entry name" value="LD27581P"/>
    <property type="match status" value="1"/>
</dbReference>
<keyword evidence="4" id="KW-0472">Membrane</keyword>
<dbReference type="SUPFAM" id="SSF47661">
    <property type="entry name" value="t-snare proteins"/>
    <property type="match status" value="1"/>
</dbReference>
<dbReference type="Gene3D" id="1.20.58.70">
    <property type="match status" value="1"/>
</dbReference>
<evidence type="ECO:0000259" key="5">
    <source>
        <dbReference type="PROSITE" id="PS50192"/>
    </source>
</evidence>
<feature type="transmembrane region" description="Helical" evidence="4">
    <location>
        <begin position="245"/>
        <end position="266"/>
    </location>
</feature>
<dbReference type="GO" id="GO:0000149">
    <property type="term" value="F:SNARE binding"/>
    <property type="evidence" value="ECO:0007669"/>
    <property type="project" value="TreeGrafter"/>
</dbReference>
<evidence type="ECO:0000256" key="4">
    <source>
        <dbReference type="SAM" id="Phobius"/>
    </source>
</evidence>
<dbReference type="GO" id="GO:0006886">
    <property type="term" value="P:intracellular protein transport"/>
    <property type="evidence" value="ECO:0007669"/>
    <property type="project" value="InterPro"/>
</dbReference>
<dbReference type="Pfam" id="PF14523">
    <property type="entry name" value="Syntaxin_2"/>
    <property type="match status" value="1"/>
</dbReference>
<dbReference type="InterPro" id="IPR010989">
    <property type="entry name" value="SNARE"/>
</dbReference>
<keyword evidence="4" id="KW-1133">Transmembrane helix</keyword>
<comment type="similarity">
    <text evidence="1 2">Belongs to the syntaxin family.</text>
</comment>
<dbReference type="SMART" id="SM00397">
    <property type="entry name" value="t_SNARE"/>
    <property type="match status" value="1"/>
</dbReference>
<organism evidence="6 7">
    <name type="scientific">Biomphalaria pfeifferi</name>
    <name type="common">Bloodfluke planorb</name>
    <name type="synonym">Freshwater snail</name>
    <dbReference type="NCBI Taxonomy" id="112525"/>
    <lineage>
        <taxon>Eukaryota</taxon>
        <taxon>Metazoa</taxon>
        <taxon>Spiralia</taxon>
        <taxon>Lophotrochozoa</taxon>
        <taxon>Mollusca</taxon>
        <taxon>Gastropoda</taxon>
        <taxon>Heterobranchia</taxon>
        <taxon>Euthyneura</taxon>
        <taxon>Panpulmonata</taxon>
        <taxon>Hygrophila</taxon>
        <taxon>Lymnaeoidea</taxon>
        <taxon>Planorbidae</taxon>
        <taxon>Biomphalaria</taxon>
    </lineage>
</organism>
<evidence type="ECO:0000256" key="1">
    <source>
        <dbReference type="ARBA" id="ARBA00009063"/>
    </source>
</evidence>
<dbReference type="InterPro" id="IPR045242">
    <property type="entry name" value="Syntaxin"/>
</dbReference>
<dbReference type="Pfam" id="PF05739">
    <property type="entry name" value="SNARE"/>
    <property type="match status" value="1"/>
</dbReference>
<evidence type="ECO:0000313" key="7">
    <source>
        <dbReference type="Proteomes" id="UP001233172"/>
    </source>
</evidence>
<keyword evidence="7" id="KW-1185">Reference proteome</keyword>
<accession>A0AAD8C825</accession>
<feature type="coiled-coil region" evidence="3">
    <location>
        <begin position="167"/>
        <end position="194"/>
    </location>
</feature>
<evidence type="ECO:0000256" key="3">
    <source>
        <dbReference type="SAM" id="Coils"/>
    </source>
</evidence>
<evidence type="ECO:0000256" key="2">
    <source>
        <dbReference type="RuleBase" id="RU003858"/>
    </source>
</evidence>
<name>A0AAD8C825_BIOPF</name>
<dbReference type="EMBL" id="JASAOG010000005">
    <property type="protein sequence ID" value="KAK0068131.1"/>
    <property type="molecule type" value="Genomic_DNA"/>
</dbReference>
<dbReference type="CDD" id="cd15847">
    <property type="entry name" value="SNARE_syntaxin7_like"/>
    <property type="match status" value="1"/>
</dbReference>
<dbReference type="InterPro" id="IPR006011">
    <property type="entry name" value="Syntaxin_N"/>
</dbReference>
<dbReference type="Gene3D" id="1.20.5.110">
    <property type="match status" value="1"/>
</dbReference>
<dbReference type="PROSITE" id="PS50192">
    <property type="entry name" value="T_SNARE"/>
    <property type="match status" value="1"/>
</dbReference>
<dbReference type="GO" id="GO:0005484">
    <property type="term" value="F:SNAP receptor activity"/>
    <property type="evidence" value="ECO:0007669"/>
    <property type="project" value="InterPro"/>
</dbReference>
<dbReference type="PANTHER" id="PTHR19957">
    <property type="entry name" value="SYNTAXIN"/>
    <property type="match status" value="1"/>
</dbReference>
<proteinExistence type="inferred from homology"/>
<keyword evidence="3" id="KW-0175">Coiled coil</keyword>
<keyword evidence="4" id="KW-0812">Transmembrane</keyword>
<dbReference type="GO" id="GO:0012505">
    <property type="term" value="C:endomembrane system"/>
    <property type="evidence" value="ECO:0007669"/>
    <property type="project" value="TreeGrafter"/>
</dbReference>
<gene>
    <name evidence="6" type="ORF">Bpfe_002066</name>
</gene>
<dbReference type="FunFam" id="1.20.5.110:FF:000059">
    <property type="entry name" value="Related to syntaxin 12"/>
    <property type="match status" value="1"/>
</dbReference>
<dbReference type="SMART" id="SM00503">
    <property type="entry name" value="SynN"/>
    <property type="match status" value="1"/>
</dbReference>
<dbReference type="PROSITE" id="PS00914">
    <property type="entry name" value="SYNTAXIN"/>
    <property type="match status" value="1"/>
</dbReference>
<sequence>MSNYGTLKEYRDDPSYRDYQDDDVINLTEQIRSNIFKINNGANALERAMKNIGSERDSDQLRDKIHETSQTANKIVQNTTQLLRTSSTKKADKQQKIQLDLLRSNFQDAVERFQASQKKAAVKVKTAMTLGAPTRKPLVSINEDYSRTASEESLQRTQVLKEQQVVIEDDLTLIREREERIRQLEADILDVNEIFRDLGALVNAQGEVLDTIDNNVERAFVNVESGRDQLIKAADYQRKSRKKMCCLIVILLVIAIIVTIIVVVSVKS</sequence>
<dbReference type="GO" id="GO:0031201">
    <property type="term" value="C:SNARE complex"/>
    <property type="evidence" value="ECO:0007669"/>
    <property type="project" value="TreeGrafter"/>
</dbReference>
<dbReference type="GO" id="GO:0006906">
    <property type="term" value="P:vesicle fusion"/>
    <property type="evidence" value="ECO:0007669"/>
    <property type="project" value="TreeGrafter"/>
</dbReference>
<evidence type="ECO:0000313" key="6">
    <source>
        <dbReference type="EMBL" id="KAK0068131.1"/>
    </source>
</evidence>